<dbReference type="PRINTS" id="PR01897">
    <property type="entry name" value="TAP2PROTEIN"/>
</dbReference>
<dbReference type="GO" id="GO:0015440">
    <property type="term" value="F:ABC-type peptide transporter activity"/>
    <property type="evidence" value="ECO:0007669"/>
    <property type="project" value="InterPro"/>
</dbReference>
<name>A0A8C6Y1G6_NAJNA</name>
<feature type="transmembrane region" description="Helical" evidence="4">
    <location>
        <begin position="64"/>
        <end position="86"/>
    </location>
</feature>
<evidence type="ECO:0000256" key="1">
    <source>
        <dbReference type="ARBA" id="ARBA00022692"/>
    </source>
</evidence>
<dbReference type="GO" id="GO:0042287">
    <property type="term" value="F:MHC protein binding"/>
    <property type="evidence" value="ECO:0007669"/>
    <property type="project" value="InterPro"/>
</dbReference>
<reference evidence="5" key="2">
    <citation type="submission" date="2025-09" db="UniProtKB">
        <authorList>
            <consortium name="Ensembl"/>
        </authorList>
    </citation>
    <scope>IDENTIFICATION</scope>
</reference>
<dbReference type="AlphaFoldDB" id="A0A8C6Y1G6"/>
<evidence type="ECO:0000313" key="6">
    <source>
        <dbReference type="Proteomes" id="UP000694559"/>
    </source>
</evidence>
<feature type="transmembrane region" description="Helical" evidence="4">
    <location>
        <begin position="98"/>
        <end position="119"/>
    </location>
</feature>
<dbReference type="OrthoDB" id="6500128at2759"/>
<feature type="transmembrane region" description="Helical" evidence="4">
    <location>
        <begin position="30"/>
        <end position="52"/>
    </location>
</feature>
<dbReference type="Gene3D" id="1.20.1560.10">
    <property type="entry name" value="ABC transporter type 1, transmembrane domain"/>
    <property type="match status" value="1"/>
</dbReference>
<dbReference type="InterPro" id="IPR005293">
    <property type="entry name" value="Tap2/ABCB3"/>
</dbReference>
<keyword evidence="3 4" id="KW-0472">Membrane</keyword>
<dbReference type="OMA" id="MECTVFL"/>
<keyword evidence="1 4" id="KW-0812">Transmembrane</keyword>
<organism evidence="5 6">
    <name type="scientific">Naja naja</name>
    <name type="common">Indian cobra</name>
    <dbReference type="NCBI Taxonomy" id="35670"/>
    <lineage>
        <taxon>Eukaryota</taxon>
        <taxon>Metazoa</taxon>
        <taxon>Chordata</taxon>
        <taxon>Craniata</taxon>
        <taxon>Vertebrata</taxon>
        <taxon>Euteleostomi</taxon>
        <taxon>Lepidosauria</taxon>
        <taxon>Squamata</taxon>
        <taxon>Bifurcata</taxon>
        <taxon>Unidentata</taxon>
        <taxon>Episquamata</taxon>
        <taxon>Toxicofera</taxon>
        <taxon>Serpentes</taxon>
        <taxon>Colubroidea</taxon>
        <taxon>Elapidae</taxon>
        <taxon>Elapinae</taxon>
        <taxon>Naja</taxon>
    </lineage>
</organism>
<keyword evidence="2 4" id="KW-1133">Transmembrane helix</keyword>
<reference evidence="5" key="1">
    <citation type="submission" date="2025-08" db="UniProtKB">
        <authorList>
            <consortium name="Ensembl"/>
        </authorList>
    </citation>
    <scope>IDENTIFICATION</scope>
</reference>
<sequence>MLGPVMFRAVPLLLCDRILLSLLAKWGPSMVPLGVTAAWLEAALRLVVLWGARGLLSVGGISPLSSSTVAAVSILPPLYLLVGPWLGDPPLLVSSAAWSWWLAIYGAVGFSWLLWGILAEGQSTKESQKEEDKATLWKMLRLFGPDKLYLSGAFLFLILAVIGETFLPYYTGRVIDILGTKYDAEAFSTAIFLLCLMSFGR</sequence>
<keyword evidence="6" id="KW-1185">Reference proteome</keyword>
<dbReference type="GO" id="GO:0042825">
    <property type="term" value="C:TAP complex"/>
    <property type="evidence" value="ECO:0007669"/>
    <property type="project" value="InterPro"/>
</dbReference>
<dbReference type="Ensembl" id="ENSNNAT00000023604.1">
    <property type="protein sequence ID" value="ENSNNAP00000022524.1"/>
    <property type="gene ID" value="ENSNNAG00000014856.1"/>
</dbReference>
<evidence type="ECO:0000313" key="5">
    <source>
        <dbReference type="Ensembl" id="ENSNNAP00000022524.1"/>
    </source>
</evidence>
<accession>A0A8C6Y1G6</accession>
<dbReference type="GO" id="GO:0019885">
    <property type="term" value="P:antigen processing and presentation of endogenous peptide antigen via MHC class I"/>
    <property type="evidence" value="ECO:0007669"/>
    <property type="project" value="InterPro"/>
</dbReference>
<evidence type="ECO:0000256" key="4">
    <source>
        <dbReference type="SAM" id="Phobius"/>
    </source>
</evidence>
<dbReference type="InterPro" id="IPR036640">
    <property type="entry name" value="ABC1_TM_sf"/>
</dbReference>
<dbReference type="SUPFAM" id="SSF90123">
    <property type="entry name" value="ABC transporter transmembrane region"/>
    <property type="match status" value="1"/>
</dbReference>
<evidence type="ECO:0000256" key="2">
    <source>
        <dbReference type="ARBA" id="ARBA00022989"/>
    </source>
</evidence>
<dbReference type="GeneTree" id="ENSGT00940000160499"/>
<protein>
    <submittedName>
        <fullName evidence="5">Uncharacterized protein</fullName>
    </submittedName>
</protein>
<dbReference type="GO" id="GO:0005524">
    <property type="term" value="F:ATP binding"/>
    <property type="evidence" value="ECO:0007669"/>
    <property type="project" value="InterPro"/>
</dbReference>
<proteinExistence type="predicted"/>
<dbReference type="Proteomes" id="UP000694559">
    <property type="component" value="Unplaced"/>
</dbReference>
<evidence type="ECO:0000256" key="3">
    <source>
        <dbReference type="ARBA" id="ARBA00023136"/>
    </source>
</evidence>
<feature type="transmembrane region" description="Helical" evidence="4">
    <location>
        <begin position="148"/>
        <end position="170"/>
    </location>
</feature>